<reference evidence="3" key="1">
    <citation type="journal article" date="2023" name="Science">
        <title>Genome structures resolve the early diversification of teleost fishes.</title>
        <authorList>
            <person name="Parey E."/>
            <person name="Louis A."/>
            <person name="Montfort J."/>
            <person name="Bouchez O."/>
            <person name="Roques C."/>
            <person name="Iampietro C."/>
            <person name="Lluch J."/>
            <person name="Castinel A."/>
            <person name="Donnadieu C."/>
            <person name="Desvignes T."/>
            <person name="Floi Bucao C."/>
            <person name="Jouanno E."/>
            <person name="Wen M."/>
            <person name="Mejri S."/>
            <person name="Dirks R."/>
            <person name="Jansen H."/>
            <person name="Henkel C."/>
            <person name="Chen W.J."/>
            <person name="Zahm M."/>
            <person name="Cabau C."/>
            <person name="Klopp C."/>
            <person name="Thompson A.W."/>
            <person name="Robinson-Rechavi M."/>
            <person name="Braasch I."/>
            <person name="Lecointre G."/>
            <person name="Bobe J."/>
            <person name="Postlethwait J.H."/>
            <person name="Berthelot C."/>
            <person name="Roest Crollius H."/>
            <person name="Guiguen Y."/>
        </authorList>
    </citation>
    <scope>NUCLEOTIDE SEQUENCE</scope>
    <source>
        <strain evidence="3">WJC10195</strain>
    </source>
</reference>
<proteinExistence type="predicted"/>
<comment type="caution">
    <text evidence="3">The sequence shown here is derived from an EMBL/GenBank/DDBJ whole genome shotgun (WGS) entry which is preliminary data.</text>
</comment>
<accession>A0A9Q1F198</accession>
<dbReference type="PANTHER" id="PTHR14905:SF18">
    <property type="entry name" value="VON WILLEBRAND FACTOR A DOMAIN-CONTAINING 10, TANDEM DUPLICATE 1-RELATED"/>
    <property type="match status" value="1"/>
</dbReference>
<dbReference type="EMBL" id="JAINUF010000010">
    <property type="protein sequence ID" value="KAJ8349027.1"/>
    <property type="molecule type" value="Genomic_DNA"/>
</dbReference>
<evidence type="ECO:0000313" key="4">
    <source>
        <dbReference type="Proteomes" id="UP001152622"/>
    </source>
</evidence>
<gene>
    <name evidence="3" type="ORF">SKAU_G00276160</name>
</gene>
<evidence type="ECO:0000259" key="2">
    <source>
        <dbReference type="Pfam" id="PF23619"/>
    </source>
</evidence>
<dbReference type="AlphaFoldDB" id="A0A9Q1F198"/>
<evidence type="ECO:0000259" key="1">
    <source>
        <dbReference type="Pfam" id="PF23560"/>
    </source>
</evidence>
<dbReference type="Pfam" id="PF23560">
    <property type="entry name" value="GBD_Hemicentin"/>
    <property type="match status" value="1"/>
</dbReference>
<feature type="domain" description="Hemicentin/VWA7 galactose-binding" evidence="1">
    <location>
        <begin position="1"/>
        <end position="52"/>
    </location>
</feature>
<protein>
    <submittedName>
        <fullName evidence="3">Uncharacterized protein</fullName>
    </submittedName>
</protein>
<dbReference type="Proteomes" id="UP001152622">
    <property type="component" value="Chromosome 10"/>
</dbReference>
<evidence type="ECO:0000313" key="3">
    <source>
        <dbReference type="EMBL" id="KAJ8349027.1"/>
    </source>
</evidence>
<keyword evidence="4" id="KW-1185">Reference proteome</keyword>
<name>A0A9Q1F198_SYNKA</name>
<feature type="non-terminal residue" evidence="3">
    <location>
        <position position="382"/>
    </location>
</feature>
<feature type="domain" description="VWA7 Ig-like" evidence="2">
    <location>
        <begin position="166"/>
        <end position="265"/>
    </location>
</feature>
<sequence length="382" mass="41054">VSQDSSTSDGPLGRIKVVGNLRTIRVDTQTGFWEIGVTSTQSYTLKVTGQSSIDFVYNIVEDRSGLGSDFTLKDGRLQAGGNATLLLSVVGGDSPTVTEVSLVEVSGLRVENGTWRALGEGDYLVSMEKVPDGSFVILLKGVDGMPRLSQNSFQRQSNTQQKASSLTVTALVNGALEPGVPFSVPFTVMSSGMAGNYTIRSRDDRGFITSAPSSLFLESRGSAQGSVQLEAPSSTLSGTDVTLTIEAESPGRNDFNYAVLRISVLNKVTDLRRPVCQVVSVSSNCSKNCSESEWELTANLTDGNGTGIQSVAVRLGGWHPQHHHLPGGWRNQHHHGNIQGLLLLAGRRGGFSGRRGQRGHLFPFYQSHTQSSTRCDNQPRNQ</sequence>
<dbReference type="OrthoDB" id="301415at2759"/>
<dbReference type="Pfam" id="PF23619">
    <property type="entry name" value="Ig_VWA7"/>
    <property type="match status" value="1"/>
</dbReference>
<dbReference type="InterPro" id="IPR052577">
    <property type="entry name" value="VWA7"/>
</dbReference>
<dbReference type="InterPro" id="IPR056475">
    <property type="entry name" value="GBD_Hemicentin/VWA7"/>
</dbReference>
<dbReference type="InterPro" id="IPR057615">
    <property type="entry name" value="Ig_VWA7"/>
</dbReference>
<dbReference type="PANTHER" id="PTHR14905">
    <property type="entry name" value="NG37"/>
    <property type="match status" value="1"/>
</dbReference>
<organism evidence="3 4">
    <name type="scientific">Synaphobranchus kaupii</name>
    <name type="common">Kaup's arrowtooth eel</name>
    <dbReference type="NCBI Taxonomy" id="118154"/>
    <lineage>
        <taxon>Eukaryota</taxon>
        <taxon>Metazoa</taxon>
        <taxon>Chordata</taxon>
        <taxon>Craniata</taxon>
        <taxon>Vertebrata</taxon>
        <taxon>Euteleostomi</taxon>
        <taxon>Actinopterygii</taxon>
        <taxon>Neopterygii</taxon>
        <taxon>Teleostei</taxon>
        <taxon>Anguilliformes</taxon>
        <taxon>Synaphobranchidae</taxon>
        <taxon>Synaphobranchus</taxon>
    </lineage>
</organism>